<sequence length="100" mass="11069">MKFSELCIHRKSWNISKNKTVKHTKSHCGSGVKSVVAYPPDVGKPTPGPKGLVAQVVRKSSAQPSEACRRQTRRHTKAEGDGYFELRSKDEDDTSTGTRL</sequence>
<protein>
    <submittedName>
        <fullName evidence="2">Uncharacterized protein</fullName>
    </submittedName>
</protein>
<comment type="caution">
    <text evidence="2">The sequence shown here is derived from an EMBL/GenBank/DDBJ whole genome shotgun (WGS) entry which is preliminary data.</text>
</comment>
<evidence type="ECO:0000313" key="3">
    <source>
        <dbReference type="Proteomes" id="UP000887159"/>
    </source>
</evidence>
<evidence type="ECO:0000313" key="2">
    <source>
        <dbReference type="EMBL" id="GFY01594.1"/>
    </source>
</evidence>
<dbReference type="Proteomes" id="UP000887159">
    <property type="component" value="Unassembled WGS sequence"/>
</dbReference>
<dbReference type="EMBL" id="BMAU01021229">
    <property type="protein sequence ID" value="GFY01594.1"/>
    <property type="molecule type" value="Genomic_DNA"/>
</dbReference>
<keyword evidence="3" id="KW-1185">Reference proteome</keyword>
<name>A0A8X6V6Y6_TRICX</name>
<accession>A0A8X6V6Y6</accession>
<reference evidence="2" key="1">
    <citation type="submission" date="2020-08" db="EMBL/GenBank/DDBJ databases">
        <title>Multicomponent nature underlies the extraordinary mechanical properties of spider dragline silk.</title>
        <authorList>
            <person name="Kono N."/>
            <person name="Nakamura H."/>
            <person name="Mori M."/>
            <person name="Yoshida Y."/>
            <person name="Ohtoshi R."/>
            <person name="Malay A.D."/>
            <person name="Moran D.A.P."/>
            <person name="Tomita M."/>
            <person name="Numata K."/>
            <person name="Arakawa K."/>
        </authorList>
    </citation>
    <scope>NUCLEOTIDE SEQUENCE</scope>
</reference>
<dbReference type="AlphaFoldDB" id="A0A8X6V6Y6"/>
<evidence type="ECO:0000256" key="1">
    <source>
        <dbReference type="SAM" id="MobiDB-lite"/>
    </source>
</evidence>
<gene>
    <name evidence="2" type="ORF">TNCV_2607781</name>
</gene>
<organism evidence="2 3">
    <name type="scientific">Trichonephila clavipes</name>
    <name type="common">Golden silk orbweaver</name>
    <name type="synonym">Nephila clavipes</name>
    <dbReference type="NCBI Taxonomy" id="2585209"/>
    <lineage>
        <taxon>Eukaryota</taxon>
        <taxon>Metazoa</taxon>
        <taxon>Ecdysozoa</taxon>
        <taxon>Arthropoda</taxon>
        <taxon>Chelicerata</taxon>
        <taxon>Arachnida</taxon>
        <taxon>Araneae</taxon>
        <taxon>Araneomorphae</taxon>
        <taxon>Entelegynae</taxon>
        <taxon>Araneoidea</taxon>
        <taxon>Nephilidae</taxon>
        <taxon>Trichonephila</taxon>
    </lineage>
</organism>
<feature type="region of interest" description="Disordered" evidence="1">
    <location>
        <begin position="58"/>
        <end position="100"/>
    </location>
</feature>
<proteinExistence type="predicted"/>
<feature type="compositionally biased region" description="Basic and acidic residues" evidence="1">
    <location>
        <begin position="77"/>
        <end position="90"/>
    </location>
</feature>